<dbReference type="OrthoDB" id="1559178at2759"/>
<dbReference type="InterPro" id="IPR046796">
    <property type="entry name" value="Transposase_32_dom"/>
</dbReference>
<evidence type="ECO:0000259" key="1">
    <source>
        <dbReference type="Pfam" id="PF20167"/>
    </source>
</evidence>
<organism evidence="2 3">
    <name type="scientific">Actinidia rufa</name>
    <dbReference type="NCBI Taxonomy" id="165716"/>
    <lineage>
        <taxon>Eukaryota</taxon>
        <taxon>Viridiplantae</taxon>
        <taxon>Streptophyta</taxon>
        <taxon>Embryophyta</taxon>
        <taxon>Tracheophyta</taxon>
        <taxon>Spermatophyta</taxon>
        <taxon>Magnoliopsida</taxon>
        <taxon>eudicotyledons</taxon>
        <taxon>Gunneridae</taxon>
        <taxon>Pentapetalae</taxon>
        <taxon>asterids</taxon>
        <taxon>Ericales</taxon>
        <taxon>Actinidiaceae</taxon>
        <taxon>Actinidia</taxon>
    </lineage>
</organism>
<dbReference type="Pfam" id="PF20167">
    <property type="entry name" value="Transposase_32"/>
    <property type="match status" value="1"/>
</dbReference>
<proteinExistence type="predicted"/>
<accession>A0A7J0FXH7</accession>
<evidence type="ECO:0000313" key="3">
    <source>
        <dbReference type="Proteomes" id="UP000585474"/>
    </source>
</evidence>
<sequence length="244" mass="28135">MGKESVNYDASHFIGKNEEKLYNKVWIWNGMVIERKLNVVALENTCIRFVQNFTSRGWINLMKFKAESVLTLCQEFMANINYNPKIKKGKEKLCSCVRGKKLKVTLDTFAEIFEIPREDNPECEFSDVGMLDLAMVSQELLLEGDEWDGEVQCSKTCLKDKYLVLFLFSCHSFLPLKCTLSMNTARARLLWAIGMGKTIDLPHMMFLSLCAAHMASNKSGSVPFMGFLTELFKRKWNLQPLRYH</sequence>
<dbReference type="AlphaFoldDB" id="A0A7J0FXH7"/>
<feature type="domain" description="Putative plant transposon protein" evidence="1">
    <location>
        <begin position="55"/>
        <end position="234"/>
    </location>
</feature>
<protein>
    <recommendedName>
        <fullName evidence="1">Putative plant transposon protein domain-containing protein</fullName>
    </recommendedName>
</protein>
<dbReference type="EMBL" id="BJWL01000016">
    <property type="protein sequence ID" value="GFZ03399.1"/>
    <property type="molecule type" value="Genomic_DNA"/>
</dbReference>
<keyword evidence="3" id="KW-1185">Reference proteome</keyword>
<name>A0A7J0FXH7_9ERIC</name>
<evidence type="ECO:0000313" key="2">
    <source>
        <dbReference type="EMBL" id="GFZ03399.1"/>
    </source>
</evidence>
<comment type="caution">
    <text evidence="2">The sequence shown here is derived from an EMBL/GenBank/DDBJ whole genome shotgun (WGS) entry which is preliminary data.</text>
</comment>
<reference evidence="2 3" key="1">
    <citation type="submission" date="2019-07" db="EMBL/GenBank/DDBJ databases">
        <title>De Novo Assembly of kiwifruit Actinidia rufa.</title>
        <authorList>
            <person name="Sugita-Konishi S."/>
            <person name="Sato K."/>
            <person name="Mori E."/>
            <person name="Abe Y."/>
            <person name="Kisaki G."/>
            <person name="Hamano K."/>
            <person name="Suezawa K."/>
            <person name="Otani M."/>
            <person name="Fukuda T."/>
            <person name="Manabe T."/>
            <person name="Gomi K."/>
            <person name="Tabuchi M."/>
            <person name="Akimitsu K."/>
            <person name="Kataoka I."/>
        </authorList>
    </citation>
    <scope>NUCLEOTIDE SEQUENCE [LARGE SCALE GENOMIC DNA]</scope>
    <source>
        <strain evidence="3">cv. Fuchu</strain>
    </source>
</reference>
<dbReference type="Proteomes" id="UP000585474">
    <property type="component" value="Unassembled WGS sequence"/>
</dbReference>
<gene>
    <name evidence="2" type="ORF">Acr_16g0000230</name>
</gene>